<dbReference type="Pfam" id="PF13490">
    <property type="entry name" value="zf-HC2"/>
    <property type="match status" value="1"/>
</dbReference>
<keyword evidence="3" id="KW-0812">Transmembrane</keyword>
<name>A0ABW1PC85_9PSEU</name>
<keyword evidence="1" id="KW-0805">Transcription regulation</keyword>
<evidence type="ECO:0000256" key="3">
    <source>
        <dbReference type="SAM" id="Phobius"/>
    </source>
</evidence>
<comment type="caution">
    <text evidence="5">The sequence shown here is derived from an EMBL/GenBank/DDBJ whole genome shotgun (WGS) entry which is preliminary data.</text>
</comment>
<dbReference type="InterPro" id="IPR041916">
    <property type="entry name" value="Anti_sigma_zinc_sf"/>
</dbReference>
<evidence type="ECO:0000313" key="5">
    <source>
        <dbReference type="EMBL" id="MFC6093019.1"/>
    </source>
</evidence>
<keyword evidence="6" id="KW-1185">Reference proteome</keyword>
<protein>
    <submittedName>
        <fullName evidence="5">Anti-sigma factor family protein</fullName>
    </submittedName>
</protein>
<dbReference type="InterPro" id="IPR027383">
    <property type="entry name" value="Znf_put"/>
</dbReference>
<dbReference type="RefSeq" id="WP_380639791.1">
    <property type="nucleotide sequence ID" value="NZ_JBHSQO010000036.1"/>
</dbReference>
<sequence length="215" mass="21821">MSGDPFRESLGAFVLGQLGEPERIAVQAHVDGCPACRAEVADLRPAVELLGLADPSRVSDAPAVPAGLGESVLARIRAERRPRRAPRRAALVAAAVLIAVSAGGIGYAVGRPTAPLEPVAVAGSAPGVSARAALVPHTWGMEIKLEATGFTPGRAYRVLVRDRAGRQSPAGGFVGTGTVPMTCNLNSSVLRRDAAGFTVLDAGDAGGAVALAADF</sequence>
<proteinExistence type="predicted"/>
<evidence type="ECO:0000313" key="6">
    <source>
        <dbReference type="Proteomes" id="UP001596220"/>
    </source>
</evidence>
<dbReference type="EMBL" id="JBHSQO010000036">
    <property type="protein sequence ID" value="MFC6093019.1"/>
    <property type="molecule type" value="Genomic_DNA"/>
</dbReference>
<evidence type="ECO:0000259" key="4">
    <source>
        <dbReference type="Pfam" id="PF13490"/>
    </source>
</evidence>
<dbReference type="Proteomes" id="UP001596220">
    <property type="component" value="Unassembled WGS sequence"/>
</dbReference>
<reference evidence="6" key="1">
    <citation type="journal article" date="2019" name="Int. J. Syst. Evol. Microbiol.">
        <title>The Global Catalogue of Microorganisms (GCM) 10K type strain sequencing project: providing services to taxonomists for standard genome sequencing and annotation.</title>
        <authorList>
            <consortium name="The Broad Institute Genomics Platform"/>
            <consortium name="The Broad Institute Genome Sequencing Center for Infectious Disease"/>
            <person name="Wu L."/>
            <person name="Ma J."/>
        </authorList>
    </citation>
    <scope>NUCLEOTIDE SEQUENCE [LARGE SCALE GENOMIC DNA]</scope>
    <source>
        <strain evidence="6">CGMCC 4.7246</strain>
    </source>
</reference>
<accession>A0ABW1PC85</accession>
<keyword evidence="3" id="KW-0472">Membrane</keyword>
<feature type="transmembrane region" description="Helical" evidence="3">
    <location>
        <begin position="89"/>
        <end position="109"/>
    </location>
</feature>
<keyword evidence="3" id="KW-1133">Transmembrane helix</keyword>
<evidence type="ECO:0000256" key="2">
    <source>
        <dbReference type="ARBA" id="ARBA00023163"/>
    </source>
</evidence>
<organism evidence="5 6">
    <name type="scientific">Saccharothrix lopnurensis</name>
    <dbReference type="NCBI Taxonomy" id="1670621"/>
    <lineage>
        <taxon>Bacteria</taxon>
        <taxon>Bacillati</taxon>
        <taxon>Actinomycetota</taxon>
        <taxon>Actinomycetes</taxon>
        <taxon>Pseudonocardiales</taxon>
        <taxon>Pseudonocardiaceae</taxon>
        <taxon>Saccharothrix</taxon>
    </lineage>
</organism>
<gene>
    <name evidence="5" type="ORF">ACFP3R_27435</name>
</gene>
<feature type="domain" description="Putative zinc-finger" evidence="4">
    <location>
        <begin position="6"/>
        <end position="37"/>
    </location>
</feature>
<evidence type="ECO:0000256" key="1">
    <source>
        <dbReference type="ARBA" id="ARBA00023015"/>
    </source>
</evidence>
<dbReference type="Gene3D" id="1.10.10.1320">
    <property type="entry name" value="Anti-sigma factor, zinc-finger domain"/>
    <property type="match status" value="1"/>
</dbReference>
<keyword evidence="2" id="KW-0804">Transcription</keyword>